<evidence type="ECO:0000256" key="5">
    <source>
        <dbReference type="SAM" id="Phobius"/>
    </source>
</evidence>
<dbReference type="EMBL" id="BN001305">
    <property type="protein sequence ID" value="CBF80750.1"/>
    <property type="molecule type" value="Genomic_DNA"/>
</dbReference>
<dbReference type="SUPFAM" id="SSF144083">
    <property type="entry name" value="Magnesium transport protein CorA, transmembrane region"/>
    <property type="match status" value="1"/>
</dbReference>
<dbReference type="InterPro" id="IPR045863">
    <property type="entry name" value="CorA_TM1_TM2"/>
</dbReference>
<evidence type="ECO:0000256" key="4">
    <source>
        <dbReference type="ARBA" id="ARBA00023136"/>
    </source>
</evidence>
<organism evidence="6 7">
    <name type="scientific">Emericella nidulans (strain FGSC A4 / ATCC 38163 / CBS 112.46 / NRRL 194 / M139)</name>
    <name type="common">Aspergillus nidulans</name>
    <dbReference type="NCBI Taxonomy" id="227321"/>
    <lineage>
        <taxon>Eukaryota</taxon>
        <taxon>Fungi</taxon>
        <taxon>Dikarya</taxon>
        <taxon>Ascomycota</taxon>
        <taxon>Pezizomycotina</taxon>
        <taxon>Eurotiomycetes</taxon>
        <taxon>Eurotiomycetidae</taxon>
        <taxon>Eurotiales</taxon>
        <taxon>Aspergillaceae</taxon>
        <taxon>Aspergillus</taxon>
        <taxon>Aspergillus subgen. Nidulantes</taxon>
    </lineage>
</organism>
<sequence length="412" mass="48642">MTAVEMGTVNSRPLVQIFEEIGPDRWEDREPDLNILESRPEANFLVLLSNEFREYAKEHMPEFKNKFLDEFWPVLEDDINGSFHCEYNDSNARVTPAVTWSCFKIKEVKTAGEYKWKQPAIHVDWNADTGRHVVHVIEPPLQRPSEFLPRIPPAEERRCNPFSWHAAFARMVLEQYDRAFWLLRDLVRKQEKERSESAHKPNDFPHLHDILRHLFHYEETIEVAQHTLRMMAAEKDRWRNEDEEDIRQNLGIWIKTRQRILHEEKRAHSLKTRSKSLNDRHRNEINLVTHLAQQVSMVYLPGTFVSGLFGTNFFSFQADPGNTWLMADEFWLYWAVTLPLTFATVVIWAIWHWQDKFVFLRNKAQGQRSNTSAGFTNSRGNLESNDRPNITFLRRMTTALGWGEGVQRVETV</sequence>
<dbReference type="Pfam" id="PF01544">
    <property type="entry name" value="CorA"/>
    <property type="match status" value="1"/>
</dbReference>
<evidence type="ECO:0000256" key="3">
    <source>
        <dbReference type="ARBA" id="ARBA00022989"/>
    </source>
</evidence>
<dbReference type="GO" id="GO:0016020">
    <property type="term" value="C:membrane"/>
    <property type="evidence" value="ECO:0007669"/>
    <property type="project" value="UniProtKB-SubCell"/>
</dbReference>
<dbReference type="InParanoid" id="Q5AT44"/>
<accession>Q5AT44</accession>
<dbReference type="STRING" id="227321.Q5AT44"/>
<protein>
    <submittedName>
        <fullName evidence="6">Uncharacterized protein</fullName>
    </submittedName>
</protein>
<feature type="transmembrane region" description="Helical" evidence="5">
    <location>
        <begin position="298"/>
        <end position="318"/>
    </location>
</feature>
<dbReference type="GO" id="GO:0046873">
    <property type="term" value="F:metal ion transmembrane transporter activity"/>
    <property type="evidence" value="ECO:0007669"/>
    <property type="project" value="InterPro"/>
</dbReference>
<dbReference type="eggNOG" id="ENOG502SMU6">
    <property type="taxonomic scope" value="Eukaryota"/>
</dbReference>
<gene>
    <name evidence="6" type="ORF">ANIA_08536</name>
</gene>
<reference evidence="7" key="1">
    <citation type="journal article" date="2005" name="Nature">
        <title>Sequencing of Aspergillus nidulans and comparative analysis with A. fumigatus and A. oryzae.</title>
        <authorList>
            <person name="Galagan J.E."/>
            <person name="Calvo S.E."/>
            <person name="Cuomo C."/>
            <person name="Ma L.J."/>
            <person name="Wortman J.R."/>
            <person name="Batzoglou S."/>
            <person name="Lee S.I."/>
            <person name="Basturkmen M."/>
            <person name="Spevak C.C."/>
            <person name="Clutterbuck J."/>
            <person name="Kapitonov V."/>
            <person name="Jurka J."/>
            <person name="Scazzocchio C."/>
            <person name="Farman M."/>
            <person name="Butler J."/>
            <person name="Purcell S."/>
            <person name="Harris S."/>
            <person name="Braus G.H."/>
            <person name="Draht O."/>
            <person name="Busch S."/>
            <person name="D'Enfert C."/>
            <person name="Bouchier C."/>
            <person name="Goldman G.H."/>
            <person name="Bell-Pedersen D."/>
            <person name="Griffiths-Jones S."/>
            <person name="Doonan J.H."/>
            <person name="Yu J."/>
            <person name="Vienken K."/>
            <person name="Pain A."/>
            <person name="Freitag M."/>
            <person name="Selker E.U."/>
            <person name="Archer D.B."/>
            <person name="Penalva M.A."/>
            <person name="Oakley B.R."/>
            <person name="Momany M."/>
            <person name="Tanaka T."/>
            <person name="Kumagai T."/>
            <person name="Asai K."/>
            <person name="Machida M."/>
            <person name="Nierman W.C."/>
            <person name="Denning D.W."/>
            <person name="Caddick M."/>
            <person name="Hynes M."/>
            <person name="Paoletti M."/>
            <person name="Fischer R."/>
            <person name="Miller B."/>
            <person name="Dyer P."/>
            <person name="Sachs M.S."/>
            <person name="Osmani S.A."/>
            <person name="Birren B.W."/>
        </authorList>
    </citation>
    <scope>NUCLEOTIDE SEQUENCE [LARGE SCALE GENOMIC DNA]</scope>
    <source>
        <strain evidence="7">FGSC A4 / ATCC 38163 / CBS 112.46 / NRRL 194 / M139</strain>
    </source>
</reference>
<feature type="transmembrane region" description="Helical" evidence="5">
    <location>
        <begin position="330"/>
        <end position="351"/>
    </location>
</feature>
<keyword evidence="7" id="KW-1185">Reference proteome</keyword>
<dbReference type="AlphaFoldDB" id="Q5AT44"/>
<evidence type="ECO:0000256" key="2">
    <source>
        <dbReference type="ARBA" id="ARBA00022692"/>
    </source>
</evidence>
<proteinExistence type="predicted"/>
<dbReference type="KEGG" id="ani:ANIA_08536"/>
<keyword evidence="4 5" id="KW-0472">Membrane</keyword>
<evidence type="ECO:0000313" key="7">
    <source>
        <dbReference type="Proteomes" id="UP000000560"/>
    </source>
</evidence>
<dbReference type="HOGENOM" id="CLU_041307_1_2_1"/>
<keyword evidence="2 5" id="KW-0812">Transmembrane</keyword>
<evidence type="ECO:0000313" key="6">
    <source>
        <dbReference type="EMBL" id="CBF80750.1"/>
    </source>
</evidence>
<name>Q5AT44_EMENI</name>
<keyword evidence="3 5" id="KW-1133">Transmembrane helix</keyword>
<reference evidence="7" key="2">
    <citation type="journal article" date="2009" name="Fungal Genet. Biol.">
        <title>The 2008 update of the Aspergillus nidulans genome annotation: a community effort.</title>
        <authorList>
            <person name="Wortman J.R."/>
            <person name="Gilsenan J.M."/>
            <person name="Joardar V."/>
            <person name="Deegan J."/>
            <person name="Clutterbuck J."/>
            <person name="Andersen M.R."/>
            <person name="Archer D."/>
            <person name="Bencina M."/>
            <person name="Braus G."/>
            <person name="Coutinho P."/>
            <person name="von Dohren H."/>
            <person name="Doonan J."/>
            <person name="Driessen A.J."/>
            <person name="Durek P."/>
            <person name="Espeso E."/>
            <person name="Fekete E."/>
            <person name="Flipphi M."/>
            <person name="Estrada C.G."/>
            <person name="Geysens S."/>
            <person name="Goldman G."/>
            <person name="de Groot P.W."/>
            <person name="Hansen K."/>
            <person name="Harris S.D."/>
            <person name="Heinekamp T."/>
            <person name="Helmstaedt K."/>
            <person name="Henrissat B."/>
            <person name="Hofmann G."/>
            <person name="Homan T."/>
            <person name="Horio T."/>
            <person name="Horiuchi H."/>
            <person name="James S."/>
            <person name="Jones M."/>
            <person name="Karaffa L."/>
            <person name="Karanyi Z."/>
            <person name="Kato M."/>
            <person name="Keller N."/>
            <person name="Kelly D.E."/>
            <person name="Kiel J.A."/>
            <person name="Kim J.M."/>
            <person name="van der Klei I.J."/>
            <person name="Klis F.M."/>
            <person name="Kovalchuk A."/>
            <person name="Krasevec N."/>
            <person name="Kubicek C.P."/>
            <person name="Liu B."/>
            <person name="Maccabe A."/>
            <person name="Meyer V."/>
            <person name="Mirabito P."/>
            <person name="Miskei M."/>
            <person name="Mos M."/>
            <person name="Mullins J."/>
            <person name="Nelson D.R."/>
            <person name="Nielsen J."/>
            <person name="Oakley B.R."/>
            <person name="Osmani S.A."/>
            <person name="Pakula T."/>
            <person name="Paszewski A."/>
            <person name="Paulsen I."/>
            <person name="Pilsyk S."/>
            <person name="Pocsi I."/>
            <person name="Punt P.J."/>
            <person name="Ram A.F."/>
            <person name="Ren Q."/>
            <person name="Robellet X."/>
            <person name="Robson G."/>
            <person name="Seiboth B."/>
            <person name="van Solingen P."/>
            <person name="Specht T."/>
            <person name="Sun J."/>
            <person name="Taheri-Talesh N."/>
            <person name="Takeshita N."/>
            <person name="Ussery D."/>
            <person name="vanKuyk P.A."/>
            <person name="Visser H."/>
            <person name="van de Vondervoort P.J."/>
            <person name="de Vries R.P."/>
            <person name="Walton J."/>
            <person name="Xiang X."/>
            <person name="Xiong Y."/>
            <person name="Zeng A.P."/>
            <person name="Brandt B.W."/>
            <person name="Cornell M.J."/>
            <person name="van den Hondel C.A."/>
            <person name="Visser J."/>
            <person name="Oliver S.G."/>
            <person name="Turner G."/>
        </authorList>
    </citation>
    <scope>GENOME REANNOTATION</scope>
    <source>
        <strain evidence="7">FGSC A4 / ATCC 38163 / CBS 112.46 / NRRL 194 / M139</strain>
    </source>
</reference>
<dbReference type="Gene3D" id="1.20.58.340">
    <property type="entry name" value="Magnesium transport protein CorA, transmembrane region"/>
    <property type="match status" value="1"/>
</dbReference>
<dbReference type="Proteomes" id="UP000000560">
    <property type="component" value="Chromosome V"/>
</dbReference>
<accession>C8VEQ3</accession>
<dbReference type="InterPro" id="IPR002523">
    <property type="entry name" value="MgTranspt_CorA/ZnTranspt_ZntB"/>
</dbReference>
<dbReference type="RefSeq" id="XP_681805.1">
    <property type="nucleotide sequence ID" value="XM_676713.1"/>
</dbReference>
<comment type="subcellular location">
    <subcellularLocation>
        <location evidence="1">Membrane</location>
        <topology evidence="1">Multi-pass membrane protein</topology>
    </subcellularLocation>
</comment>
<evidence type="ECO:0000256" key="1">
    <source>
        <dbReference type="ARBA" id="ARBA00004141"/>
    </source>
</evidence>
<dbReference type="OrthoDB" id="5207033at2759"/>
<dbReference type="GeneID" id="2868874"/>
<dbReference type="OMA" id="WSCFKIK"/>